<dbReference type="InterPro" id="IPR050706">
    <property type="entry name" value="Cyclic-di-GMP_PDE-like"/>
</dbReference>
<dbReference type="SMART" id="SM00052">
    <property type="entry name" value="EAL"/>
    <property type="match status" value="1"/>
</dbReference>
<keyword evidence="1" id="KW-1133">Transmembrane helix</keyword>
<dbReference type="PANTHER" id="PTHR33121">
    <property type="entry name" value="CYCLIC DI-GMP PHOSPHODIESTERASE PDEF"/>
    <property type="match status" value="1"/>
</dbReference>
<dbReference type="InterPro" id="IPR001633">
    <property type="entry name" value="EAL_dom"/>
</dbReference>
<keyword evidence="4" id="KW-1185">Reference proteome</keyword>
<feature type="domain" description="EAL" evidence="2">
    <location>
        <begin position="250"/>
        <end position="503"/>
    </location>
</feature>
<protein>
    <submittedName>
        <fullName evidence="3">EAL domain-containing protein</fullName>
    </submittedName>
</protein>
<evidence type="ECO:0000313" key="3">
    <source>
        <dbReference type="EMBL" id="PSW21339.1"/>
    </source>
</evidence>
<dbReference type="CDD" id="cd01948">
    <property type="entry name" value="EAL"/>
    <property type="match status" value="1"/>
</dbReference>
<sequence length="516" mass="58682">MQLTFWLRWRFPSFVFLFGLIILALSSNWLSERLFERDVTKRLDNLHSFYQGRYLAIADELDTLASQLNFNCKQADLNALRSTIEESVVIQLIEIQTNNISCSIYGKEISSVKEFTKSDAKLINKGNYRYTVEPYFNHRIKITFRHPEAQLITITEPFQNIFTDSETCPGCVAMVLEYNGENIPIYSQASGEQYQFIASKHFSQHYLISILATSEGIKHIVREDLIEAQLLIASILLSLCLLLGVRNNPERSLQDQIALGLKSKEFLPYFQPIINTKTNNLVGSEVLLRWKKPNGDQISPQQFIPIAEYNGQINDLTQYLISDVTAKGKELLQQLPGTYLSLNVTPAMLESHSFAEGVLTIIKRNKLPATFISFEVTERTPFSDLKKAEAVISRLRQQGVMVKLDDAGTGYGGFSYLQELPIETLKIDKMFIDTIGTNDMKSKILDAIILFGKHAGLKLIAEGVETQEQVSYLQAKGVWLMQGYFFSKPISYAEYLKYKPPFLEQPITLAVEQETN</sequence>
<dbReference type="Gene3D" id="3.20.20.450">
    <property type="entry name" value="EAL domain"/>
    <property type="match status" value="1"/>
</dbReference>
<evidence type="ECO:0000259" key="2">
    <source>
        <dbReference type="PROSITE" id="PS50883"/>
    </source>
</evidence>
<reference evidence="3 4" key="1">
    <citation type="submission" date="2018-01" db="EMBL/GenBank/DDBJ databases">
        <title>Whole genome sequencing of Histamine producing bacteria.</title>
        <authorList>
            <person name="Butler K."/>
        </authorList>
    </citation>
    <scope>NUCLEOTIDE SEQUENCE [LARGE SCALE GENOMIC DNA]</scope>
    <source>
        <strain evidence="3 4">DSM 100436</strain>
    </source>
</reference>
<dbReference type="PROSITE" id="PS50883">
    <property type="entry name" value="EAL"/>
    <property type="match status" value="1"/>
</dbReference>
<dbReference type="Pfam" id="PF00563">
    <property type="entry name" value="EAL"/>
    <property type="match status" value="1"/>
</dbReference>
<evidence type="ECO:0000313" key="4">
    <source>
        <dbReference type="Proteomes" id="UP000241771"/>
    </source>
</evidence>
<dbReference type="SUPFAM" id="SSF141868">
    <property type="entry name" value="EAL domain-like"/>
    <property type="match status" value="1"/>
</dbReference>
<organism evidence="3 4">
    <name type="scientific">Photobacterium sanctipauli</name>
    <dbReference type="NCBI Taxonomy" id="1342794"/>
    <lineage>
        <taxon>Bacteria</taxon>
        <taxon>Pseudomonadati</taxon>
        <taxon>Pseudomonadota</taxon>
        <taxon>Gammaproteobacteria</taxon>
        <taxon>Vibrionales</taxon>
        <taxon>Vibrionaceae</taxon>
        <taxon>Photobacterium</taxon>
    </lineage>
</organism>
<dbReference type="EMBL" id="PYMA01000002">
    <property type="protein sequence ID" value="PSW21339.1"/>
    <property type="molecule type" value="Genomic_DNA"/>
</dbReference>
<evidence type="ECO:0000256" key="1">
    <source>
        <dbReference type="SAM" id="Phobius"/>
    </source>
</evidence>
<name>A0A2T3NYQ3_9GAMM</name>
<dbReference type="RefSeq" id="WP_051902079.1">
    <property type="nucleotide sequence ID" value="NZ_JGVO01000254.1"/>
</dbReference>
<proteinExistence type="predicted"/>
<dbReference type="Proteomes" id="UP000241771">
    <property type="component" value="Unassembled WGS sequence"/>
</dbReference>
<gene>
    <name evidence="3" type="ORF">C9I98_05215</name>
</gene>
<dbReference type="InterPro" id="IPR035919">
    <property type="entry name" value="EAL_sf"/>
</dbReference>
<dbReference type="PANTHER" id="PTHR33121:SF56">
    <property type="entry name" value="SIGNALLING PROTEIN WITH EAL AND C2 DOMAINS"/>
    <property type="match status" value="1"/>
</dbReference>
<keyword evidence="1" id="KW-0812">Transmembrane</keyword>
<dbReference type="GO" id="GO:0071111">
    <property type="term" value="F:cyclic-guanylate-specific phosphodiesterase activity"/>
    <property type="evidence" value="ECO:0007669"/>
    <property type="project" value="InterPro"/>
</dbReference>
<feature type="transmembrane region" description="Helical" evidence="1">
    <location>
        <begin position="12"/>
        <end position="31"/>
    </location>
</feature>
<comment type="caution">
    <text evidence="3">The sequence shown here is derived from an EMBL/GenBank/DDBJ whole genome shotgun (WGS) entry which is preliminary data.</text>
</comment>
<accession>A0A2T3NYQ3</accession>
<dbReference type="AlphaFoldDB" id="A0A2T3NYQ3"/>
<keyword evidence="1" id="KW-0472">Membrane</keyword>
<dbReference type="OrthoDB" id="675397at2"/>